<accession>A0A6J4SL38</accession>
<reference evidence="2" key="1">
    <citation type="submission" date="2020-02" db="EMBL/GenBank/DDBJ databases">
        <authorList>
            <person name="Meier V. D."/>
        </authorList>
    </citation>
    <scope>NUCLEOTIDE SEQUENCE</scope>
    <source>
        <strain evidence="2">AVDCRST_MAG30</strain>
    </source>
</reference>
<dbReference type="InterPro" id="IPR011701">
    <property type="entry name" value="MFS"/>
</dbReference>
<feature type="transmembrane region" description="Helical" evidence="1">
    <location>
        <begin position="86"/>
        <end position="104"/>
    </location>
</feature>
<evidence type="ECO:0008006" key="3">
    <source>
        <dbReference type="Google" id="ProtNLM"/>
    </source>
</evidence>
<dbReference type="Gene3D" id="1.20.1250.20">
    <property type="entry name" value="MFS general substrate transporter like domains"/>
    <property type="match status" value="1"/>
</dbReference>
<organism evidence="2">
    <name type="scientific">uncultured Solirubrobacteraceae bacterium</name>
    <dbReference type="NCBI Taxonomy" id="1162706"/>
    <lineage>
        <taxon>Bacteria</taxon>
        <taxon>Bacillati</taxon>
        <taxon>Actinomycetota</taxon>
        <taxon>Thermoleophilia</taxon>
        <taxon>Solirubrobacterales</taxon>
        <taxon>Solirubrobacteraceae</taxon>
        <taxon>environmental samples</taxon>
    </lineage>
</organism>
<keyword evidence="1" id="KW-1133">Transmembrane helix</keyword>
<feature type="transmembrane region" description="Helical" evidence="1">
    <location>
        <begin position="52"/>
        <end position="74"/>
    </location>
</feature>
<dbReference type="GO" id="GO:0022857">
    <property type="term" value="F:transmembrane transporter activity"/>
    <property type="evidence" value="ECO:0007669"/>
    <property type="project" value="InterPro"/>
</dbReference>
<dbReference type="InterPro" id="IPR036259">
    <property type="entry name" value="MFS_trans_sf"/>
</dbReference>
<proteinExistence type="predicted"/>
<gene>
    <name evidence="2" type="ORF">AVDCRST_MAG30-1794</name>
</gene>
<evidence type="ECO:0000313" key="2">
    <source>
        <dbReference type="EMBL" id="CAA9498946.1"/>
    </source>
</evidence>
<keyword evidence="1" id="KW-0472">Membrane</keyword>
<dbReference type="AlphaFoldDB" id="A0A6J4SL38"/>
<feature type="transmembrane region" description="Helical" evidence="1">
    <location>
        <begin position="147"/>
        <end position="172"/>
    </location>
</feature>
<feature type="transmembrane region" description="Helical" evidence="1">
    <location>
        <begin position="227"/>
        <end position="248"/>
    </location>
</feature>
<evidence type="ECO:0000256" key="1">
    <source>
        <dbReference type="SAM" id="Phobius"/>
    </source>
</evidence>
<feature type="non-terminal residue" evidence="2">
    <location>
        <position position="284"/>
    </location>
</feature>
<dbReference type="PANTHER" id="PTHR23542:SF1">
    <property type="entry name" value="MAJOR FACILITATOR SUPERFAMILY (MFS) PROFILE DOMAIN-CONTAINING PROTEIN"/>
    <property type="match status" value="1"/>
</dbReference>
<keyword evidence="1" id="KW-0812">Transmembrane</keyword>
<dbReference type="Pfam" id="PF07690">
    <property type="entry name" value="MFS_1"/>
    <property type="match status" value="1"/>
</dbReference>
<dbReference type="EMBL" id="CADCVS010000240">
    <property type="protein sequence ID" value="CAA9498946.1"/>
    <property type="molecule type" value="Genomic_DNA"/>
</dbReference>
<feature type="transmembrane region" description="Helical" evidence="1">
    <location>
        <begin position="178"/>
        <end position="196"/>
    </location>
</feature>
<sequence length="284" mass="27781">MSAGVVTSSGPIRDLLSQPQVLRLFGSSMVGRLPMGAIGLVLILHVREVTGSYAAGGLAAGCFALGLGVSAPVIGRVIDRRGQTRVIVAAAVIAAAALAGLAAVPESTPLAVLLVLATLAGAAEPPLGACLRALWPALAPGPDRLHAAYALESVAVEFTYVLGPLLIGGAVAAQSPRAALALCGALLIAGTIAFAATPASQAAPRGVVAGARPLAGALASPGIRTLMLVYVCVATGFGVLEVAIAAFAEAEGSRAWAGPLLAIWGVGSMAGGVLAARAGAPADP</sequence>
<feature type="transmembrane region" description="Helical" evidence="1">
    <location>
        <begin position="21"/>
        <end position="46"/>
    </location>
</feature>
<feature type="transmembrane region" description="Helical" evidence="1">
    <location>
        <begin position="260"/>
        <end position="280"/>
    </location>
</feature>
<dbReference type="SUPFAM" id="SSF103473">
    <property type="entry name" value="MFS general substrate transporter"/>
    <property type="match status" value="1"/>
</dbReference>
<dbReference type="PANTHER" id="PTHR23542">
    <property type="match status" value="1"/>
</dbReference>
<protein>
    <recommendedName>
        <fullName evidence="3">Major facilitator superfamily (MFS) profile domain-containing protein</fullName>
    </recommendedName>
</protein>
<name>A0A6J4SL38_9ACTN</name>